<dbReference type="GO" id="GO:0003964">
    <property type="term" value="F:RNA-directed DNA polymerase activity"/>
    <property type="evidence" value="ECO:0007669"/>
    <property type="project" value="UniProtKB-KW"/>
</dbReference>
<dbReference type="Proteomes" id="UP000578091">
    <property type="component" value="Unassembled WGS sequence"/>
</dbReference>
<organism evidence="2 3">
    <name type="scientific">Luteimonas salinisoli</name>
    <dbReference type="NCBI Taxonomy" id="2752307"/>
    <lineage>
        <taxon>Bacteria</taxon>
        <taxon>Pseudomonadati</taxon>
        <taxon>Pseudomonadota</taxon>
        <taxon>Gammaproteobacteria</taxon>
        <taxon>Lysobacterales</taxon>
        <taxon>Lysobacteraceae</taxon>
        <taxon>Luteimonas</taxon>
    </lineage>
</organism>
<evidence type="ECO:0000313" key="3">
    <source>
        <dbReference type="Proteomes" id="UP000578091"/>
    </source>
</evidence>
<name>A0A853JAZ6_9GAMM</name>
<dbReference type="RefSeq" id="WP_180677714.1">
    <property type="nucleotide sequence ID" value="NZ_JACCKA010000042.1"/>
</dbReference>
<dbReference type="PROSITE" id="PS50878">
    <property type="entry name" value="RT_POL"/>
    <property type="match status" value="1"/>
</dbReference>
<proteinExistence type="predicted"/>
<dbReference type="EMBL" id="JACCKA010000042">
    <property type="protein sequence ID" value="NZA25914.1"/>
    <property type="molecule type" value="Genomic_DNA"/>
</dbReference>
<keyword evidence="2" id="KW-0548">Nucleotidyltransferase</keyword>
<dbReference type="Pfam" id="PF00078">
    <property type="entry name" value="RVT_1"/>
    <property type="match status" value="1"/>
</dbReference>
<evidence type="ECO:0000259" key="1">
    <source>
        <dbReference type="PROSITE" id="PS50878"/>
    </source>
</evidence>
<protein>
    <submittedName>
        <fullName evidence="2">RNA-directed DNA polymerase</fullName>
    </submittedName>
</protein>
<evidence type="ECO:0000313" key="2">
    <source>
        <dbReference type="EMBL" id="NZA25914.1"/>
    </source>
</evidence>
<keyword evidence="3" id="KW-1185">Reference proteome</keyword>
<dbReference type="CDD" id="cd01646">
    <property type="entry name" value="RT_Bac_retron_I"/>
    <property type="match status" value="1"/>
</dbReference>
<keyword evidence="2" id="KW-0695">RNA-directed DNA polymerase</keyword>
<feature type="domain" description="Reverse transcriptase" evidence="1">
    <location>
        <begin position="1"/>
        <end position="325"/>
    </location>
</feature>
<sequence length="642" mass="73477">MRKIKIDKSNHLRAILTDTLPYEIPFFFTNEPLFSAASNHQLSQGLPTFVKAMLWQSKPTKPFEYKIQKGGGNHRRISLPHPAAQLKFSELYRDFDSFIENVCARSNYSLRCPTRVGSHFFQKQYAADQPNGDNVDQDPASFSSQRQWASSYFYYKRYSHIYKFFSSDEFIRLEQKYSLMLKLDIARCFESIYTHSITWAIRGKDFGKDHKEAFFFESEFDSMMQSSNWGETNGILIGPEVSRIFAEAIMQSIDVRVQRQLDPISDRVAVRRYVDDFFVFGTSRDDLAFVKSVIEDVASQYNLHLNEKKTDTVTRPFTSNLAVARQRVARTLRNALRTAREGLLSEVHSAGFSRGVADHTIAEIRMIAREGNVDYAVLASPALAIIARGLLQIRRRVGDQVSAGTSVTLERVYLASLRISTFLFLMDIRSATTHKLAKIFLECSLLNEMLGKERVAFEGAVLDTVRLALDQARLQGIKGPEIINILVAADAVCEVSKGVTDDFLRSAFGVEGRWRQQTPRMNYFELISTLYFARKKQTFREAREAVCATIEERVLLRGSKLKFYTEETLLFFDFISCPYIKESKRAIFFEKVAKLHGSSATTATHLQQFLRVSSSVFFVAWSGHGHFQAMLERRELQPAYDT</sequence>
<comment type="caution">
    <text evidence="2">The sequence shown here is derived from an EMBL/GenBank/DDBJ whole genome shotgun (WGS) entry which is preliminary data.</text>
</comment>
<dbReference type="AlphaFoldDB" id="A0A853JAZ6"/>
<keyword evidence="2" id="KW-0808">Transferase</keyword>
<gene>
    <name evidence="2" type="ORF">H0E84_05915</name>
</gene>
<reference evidence="2 3" key="1">
    <citation type="submission" date="2020-07" db="EMBL/GenBank/DDBJ databases">
        <title>Luteimonas sp. SJ-92.</title>
        <authorList>
            <person name="Huang X.-X."/>
            <person name="Xu L."/>
            <person name="Sun J.-Q."/>
        </authorList>
    </citation>
    <scope>NUCLEOTIDE SEQUENCE [LARGE SCALE GENOMIC DNA]</scope>
    <source>
        <strain evidence="2 3">SJ-92</strain>
    </source>
</reference>
<dbReference type="NCBIfam" id="NF041748">
    <property type="entry name" value="Drt3b"/>
    <property type="match status" value="1"/>
</dbReference>
<dbReference type="InterPro" id="IPR000477">
    <property type="entry name" value="RT_dom"/>
</dbReference>
<accession>A0A853JAZ6</accession>